<keyword evidence="1" id="KW-0812">Transmembrane</keyword>
<keyword evidence="1" id="KW-1133">Transmembrane helix</keyword>
<evidence type="ECO:0000313" key="2">
    <source>
        <dbReference type="EMBL" id="AOW02644.1"/>
    </source>
</evidence>
<gene>
    <name evidence="2" type="ORF">YALI1_C14823g</name>
</gene>
<dbReference type="GeneID" id="94582926"/>
<sequence>MKSTLLRSQEAWNQMVSWYRFTASRNLESSRQKDHLDHALDELPSFLRASGFNRTGKCPSSCRLLRGTTDVGNGSVPDLVELPSRVDSHGHKLQCLRAWPGHLPQLGSGDLPNPTLYVGNPMCTRSLVWCSLVFLGVPWCSLVTSCSLVFLHALGAPWCFFLLPGPTRDCSLVIVSAWPDKRCPRSESGDQAEVWPKLLYHRGHWVHT</sequence>
<protein>
    <submittedName>
        <fullName evidence="2">Uncharacterized protein</fullName>
    </submittedName>
</protein>
<evidence type="ECO:0000313" key="3">
    <source>
        <dbReference type="Proteomes" id="UP000182444"/>
    </source>
</evidence>
<feature type="transmembrane region" description="Helical" evidence="1">
    <location>
        <begin position="127"/>
        <end position="154"/>
    </location>
</feature>
<proteinExistence type="predicted"/>
<organism evidence="2 3">
    <name type="scientific">Yarrowia lipolytica</name>
    <name type="common">Candida lipolytica</name>
    <dbReference type="NCBI Taxonomy" id="4952"/>
    <lineage>
        <taxon>Eukaryota</taxon>
        <taxon>Fungi</taxon>
        <taxon>Dikarya</taxon>
        <taxon>Ascomycota</taxon>
        <taxon>Saccharomycotina</taxon>
        <taxon>Dipodascomycetes</taxon>
        <taxon>Dipodascales</taxon>
        <taxon>Dipodascales incertae sedis</taxon>
        <taxon>Yarrowia</taxon>
    </lineage>
</organism>
<dbReference type="Proteomes" id="UP000182444">
    <property type="component" value="Chromosome 1C"/>
</dbReference>
<accession>A0A1D8NAJ1</accession>
<dbReference type="VEuPathDB" id="FungiDB:YALI1_C14823g"/>
<name>A0A1D8NAJ1_YARLL</name>
<reference evidence="2 3" key="1">
    <citation type="journal article" date="2016" name="PLoS ONE">
        <title>Sequence Assembly of Yarrowia lipolytica Strain W29/CLIB89 Shows Transposable Element Diversity.</title>
        <authorList>
            <person name="Magnan C."/>
            <person name="Yu J."/>
            <person name="Chang I."/>
            <person name="Jahn E."/>
            <person name="Kanomata Y."/>
            <person name="Wu J."/>
            <person name="Zeller M."/>
            <person name="Oakes M."/>
            <person name="Baldi P."/>
            <person name="Sandmeyer S."/>
        </authorList>
    </citation>
    <scope>NUCLEOTIDE SEQUENCE [LARGE SCALE GENOMIC DNA]</scope>
    <source>
        <strain evidence="3">CLIB89(W29)</strain>
    </source>
</reference>
<dbReference type="AlphaFoldDB" id="A0A1D8NAJ1"/>
<evidence type="ECO:0000256" key="1">
    <source>
        <dbReference type="SAM" id="Phobius"/>
    </source>
</evidence>
<keyword evidence="1" id="KW-0472">Membrane</keyword>
<dbReference type="EMBL" id="CP017555">
    <property type="protein sequence ID" value="AOW02644.1"/>
    <property type="molecule type" value="Genomic_DNA"/>
</dbReference>
<dbReference type="RefSeq" id="XP_068138388.1">
    <property type="nucleotide sequence ID" value="XM_068282287.1"/>
</dbReference>